<dbReference type="CDD" id="cd01171">
    <property type="entry name" value="YXKO-related"/>
    <property type="match status" value="1"/>
</dbReference>
<dbReference type="PANTHER" id="PTHR12592:SF0">
    <property type="entry name" value="ATP-DEPENDENT (S)-NAD(P)H-HYDRATE DEHYDRATASE"/>
    <property type="match status" value="1"/>
</dbReference>
<comment type="subunit">
    <text evidence="17">Homotetramer.</text>
</comment>
<evidence type="ECO:0000256" key="16">
    <source>
        <dbReference type="ARBA" id="ARBA00049209"/>
    </source>
</evidence>
<feature type="binding site" evidence="17">
    <location>
        <position position="346"/>
    </location>
    <ligand>
        <name>(6S)-NADPHX</name>
        <dbReference type="ChEBI" id="CHEBI:64076"/>
    </ligand>
</feature>
<evidence type="ECO:0000256" key="7">
    <source>
        <dbReference type="ARBA" id="ARBA00022840"/>
    </source>
</evidence>
<evidence type="ECO:0000259" key="20">
    <source>
        <dbReference type="PROSITE" id="PS51383"/>
    </source>
</evidence>
<keyword evidence="9 18" id="KW-0630">Potassium</keyword>
<dbReference type="Proteomes" id="UP001222770">
    <property type="component" value="Unassembled WGS sequence"/>
</dbReference>
<feature type="binding site" evidence="18">
    <location>
        <position position="121"/>
    </location>
    <ligand>
        <name>K(+)</name>
        <dbReference type="ChEBI" id="CHEBI:29103"/>
    </ligand>
</feature>
<protein>
    <recommendedName>
        <fullName evidence="19">Bifunctional NAD(P)H-hydrate repair enzyme</fullName>
    </recommendedName>
    <alternativeName>
        <fullName evidence="19">Nicotinamide nucleotide repair protein</fullName>
    </alternativeName>
    <domain>
        <recommendedName>
            <fullName evidence="19">ADP-dependent (S)-NAD(P)H-hydrate dehydratase</fullName>
            <ecNumber evidence="19">4.2.1.136</ecNumber>
        </recommendedName>
        <alternativeName>
            <fullName evidence="19">ADP-dependent NAD(P)HX dehydratase</fullName>
        </alternativeName>
    </domain>
    <domain>
        <recommendedName>
            <fullName evidence="19">NAD(P)H-hydrate epimerase</fullName>
            <ecNumber evidence="19">5.1.99.6</ecNumber>
        </recommendedName>
    </domain>
</protein>
<feature type="binding site" evidence="18">
    <location>
        <begin position="125"/>
        <end position="131"/>
    </location>
    <ligand>
        <name>(6S)-NADPHX</name>
        <dbReference type="ChEBI" id="CHEBI:64076"/>
    </ligand>
</feature>
<keyword evidence="13" id="KW-0511">Multifunctional enzyme</keyword>
<dbReference type="NCBIfam" id="TIGR00197">
    <property type="entry name" value="yjeF_nterm"/>
    <property type="match status" value="1"/>
</dbReference>
<feature type="binding site" evidence="18">
    <location>
        <position position="157"/>
    </location>
    <ligand>
        <name>K(+)</name>
        <dbReference type="ChEBI" id="CHEBI:29103"/>
    </ligand>
</feature>
<feature type="binding site" evidence="17">
    <location>
        <position position="412"/>
    </location>
    <ligand>
        <name>AMP</name>
        <dbReference type="ChEBI" id="CHEBI:456215"/>
    </ligand>
</feature>
<comment type="catalytic activity">
    <reaction evidence="1 18 19">
        <text>(6R)-NADHX = (6S)-NADHX</text>
        <dbReference type="Rhea" id="RHEA:32215"/>
        <dbReference type="ChEBI" id="CHEBI:64074"/>
        <dbReference type="ChEBI" id="CHEBI:64075"/>
        <dbReference type="EC" id="5.1.99.6"/>
    </reaction>
</comment>
<name>A0ABT6CJ53_9SPHN</name>
<feature type="binding site" evidence="17">
    <location>
        <position position="301"/>
    </location>
    <ligand>
        <name>(6S)-NADPHX</name>
        <dbReference type="ChEBI" id="CHEBI:64076"/>
    </ligand>
</feature>
<comment type="caution">
    <text evidence="22">The sequence shown here is derived from an EMBL/GenBank/DDBJ whole genome shotgun (WGS) entry which is preliminary data.</text>
</comment>
<evidence type="ECO:0000313" key="23">
    <source>
        <dbReference type="Proteomes" id="UP001222770"/>
    </source>
</evidence>
<dbReference type="InterPro" id="IPR004443">
    <property type="entry name" value="YjeF_N_dom"/>
</dbReference>
<dbReference type="NCBIfam" id="TIGR00196">
    <property type="entry name" value="yjeF_cterm"/>
    <property type="match status" value="1"/>
</dbReference>
<evidence type="ECO:0000256" key="19">
    <source>
        <dbReference type="PIRNR" id="PIRNR017184"/>
    </source>
</evidence>
<evidence type="ECO:0000256" key="9">
    <source>
        <dbReference type="ARBA" id="ARBA00022958"/>
    </source>
</evidence>
<keyword evidence="7 17" id="KW-0067">ATP-binding</keyword>
<evidence type="ECO:0000256" key="10">
    <source>
        <dbReference type="ARBA" id="ARBA00023027"/>
    </source>
</evidence>
<keyword evidence="5 18" id="KW-0479">Metal-binding</keyword>
<accession>A0ABT6CJ53</accession>
<evidence type="ECO:0000256" key="5">
    <source>
        <dbReference type="ARBA" id="ARBA00022723"/>
    </source>
</evidence>
<dbReference type="PROSITE" id="PS51383">
    <property type="entry name" value="YJEF_C_3"/>
    <property type="match status" value="1"/>
</dbReference>
<evidence type="ECO:0000259" key="21">
    <source>
        <dbReference type="PROSITE" id="PS51385"/>
    </source>
</evidence>
<comment type="similarity">
    <text evidence="4 19">In the C-terminal section; belongs to the NnrD/CARKD family.</text>
</comment>
<evidence type="ECO:0000256" key="2">
    <source>
        <dbReference type="ARBA" id="ARBA00000909"/>
    </source>
</evidence>
<feature type="binding site" evidence="18">
    <location>
        <position position="154"/>
    </location>
    <ligand>
        <name>(6S)-NADPHX</name>
        <dbReference type="ChEBI" id="CHEBI:64076"/>
    </ligand>
</feature>
<comment type="similarity">
    <text evidence="3 19">In the N-terminal section; belongs to the NnrE/AIBP family.</text>
</comment>
<evidence type="ECO:0000256" key="14">
    <source>
        <dbReference type="ARBA" id="ARBA00025153"/>
    </source>
</evidence>
<evidence type="ECO:0000313" key="22">
    <source>
        <dbReference type="EMBL" id="MDF8333922.1"/>
    </source>
</evidence>
<dbReference type="Pfam" id="PF03853">
    <property type="entry name" value="YjeF_N"/>
    <property type="match status" value="1"/>
</dbReference>
<comment type="similarity">
    <text evidence="17">Belongs to the NnrD/CARKD family.</text>
</comment>
<dbReference type="EC" id="5.1.99.6" evidence="19"/>
<evidence type="ECO:0000256" key="3">
    <source>
        <dbReference type="ARBA" id="ARBA00006001"/>
    </source>
</evidence>
<dbReference type="SUPFAM" id="SSF64153">
    <property type="entry name" value="YjeF N-terminal domain-like"/>
    <property type="match status" value="1"/>
</dbReference>
<comment type="cofactor">
    <cofactor evidence="17">
        <name>Mg(2+)</name>
        <dbReference type="ChEBI" id="CHEBI:18420"/>
    </cofactor>
</comment>
<sequence length="465" mass="47543">MPLGRSSILAQVLSVAQMRAAEEALFEQGTSVEALMETAGRGAGEYVRRIAAGRPVTVLCGPGKNGGDGYVIARHLMEHGTPVRVVAAADPATPAARNARGLYQGEVLGPDAVIEGEVLIDCLFGSGLTRPLSDSLLGLLRTLAENHHLKVAVDLPSGVESDSGACLNAGLPRFDLTVALSAWKHAHFAMPACETMGALRLFDIGVAAVPGAAAVLTRPLFTPPPADAHKYRRGLLGIVAGEMPGAPLLSAEAAMRAGAGYVKLFARARPAGVPNDLVCHAGPDADGLDDPRIAALLVGPGLGRSGAAAERLQAVLELSVPVVVDADALVLLGPGMMTGPAVLTPHEGEMAALERAFGLSADAPKHARALALAQASGAVVLFKGPDSVIAAPDGRVLHAPRAPSWLSVAGTGDVLAGITASRLAVHRDPFRAASEGLWLHGEAARRSGPAFTAGDLARTVSKAFA</sequence>
<feature type="binding site" evidence="18">
    <location>
        <begin position="64"/>
        <end position="68"/>
    </location>
    <ligand>
        <name>(6S)-NADPHX</name>
        <dbReference type="ChEBI" id="CHEBI:64076"/>
    </ligand>
</feature>
<evidence type="ECO:0000256" key="18">
    <source>
        <dbReference type="HAMAP-Rule" id="MF_01966"/>
    </source>
</evidence>
<dbReference type="InterPro" id="IPR030677">
    <property type="entry name" value="Nnr"/>
</dbReference>
<evidence type="ECO:0000256" key="15">
    <source>
        <dbReference type="ARBA" id="ARBA00048238"/>
    </source>
</evidence>
<evidence type="ECO:0000256" key="13">
    <source>
        <dbReference type="ARBA" id="ARBA00023268"/>
    </source>
</evidence>
<feature type="binding site" evidence="17">
    <location>
        <begin position="383"/>
        <end position="387"/>
    </location>
    <ligand>
        <name>AMP</name>
        <dbReference type="ChEBI" id="CHEBI:456215"/>
    </ligand>
</feature>
<comment type="cofactor">
    <cofactor evidence="18 19">
        <name>K(+)</name>
        <dbReference type="ChEBI" id="CHEBI:29103"/>
    </cofactor>
    <text evidence="18 19">Binds 1 potassium ion per subunit.</text>
</comment>
<dbReference type="RefSeq" id="WP_277278082.1">
    <property type="nucleotide sequence ID" value="NZ_JAROCY010000010.1"/>
</dbReference>
<comment type="function">
    <text evidence="18">Catalyzes the epimerization of the S- and R-forms of NAD(P)HX, a damaged form of NAD(P)H that is a result of enzymatic or heat-dependent hydration. This is a prerequisite for the S-specific NAD(P)H-hydrate dehydratase to allow the repair of both epimers of NAD(P)HX.</text>
</comment>
<keyword evidence="10 17" id="KW-0520">NAD</keyword>
<comment type="catalytic activity">
    <reaction evidence="2 18 19">
        <text>(6R)-NADPHX = (6S)-NADPHX</text>
        <dbReference type="Rhea" id="RHEA:32227"/>
        <dbReference type="ChEBI" id="CHEBI:64076"/>
        <dbReference type="ChEBI" id="CHEBI:64077"/>
        <dbReference type="EC" id="5.1.99.6"/>
    </reaction>
</comment>
<comment type="similarity">
    <text evidence="18">Belongs to the NnrE/AIBP family.</text>
</comment>
<feature type="binding site" evidence="18">
    <location>
        <position position="65"/>
    </location>
    <ligand>
        <name>K(+)</name>
        <dbReference type="ChEBI" id="CHEBI:29103"/>
    </ligand>
</feature>
<comment type="function">
    <text evidence="17">Catalyzes the dehydration of the S-form of NAD(P)HX at the expense of ADP, which is converted to AMP. Together with NAD(P)HX epimerase, which catalyzes the epimerization of the S- and R-forms, the enzyme allows the repair of both epimers of NAD(P)HX, a damaged form of NAD(P)H that is a result of enzymatic or heat-dependent hydration.</text>
</comment>
<dbReference type="EMBL" id="JAROCY010000010">
    <property type="protein sequence ID" value="MDF8333922.1"/>
    <property type="molecule type" value="Genomic_DNA"/>
</dbReference>
<feature type="domain" description="YjeF N-terminal" evidence="21">
    <location>
        <begin position="18"/>
        <end position="212"/>
    </location>
</feature>
<dbReference type="SUPFAM" id="SSF53613">
    <property type="entry name" value="Ribokinase-like"/>
    <property type="match status" value="1"/>
</dbReference>
<evidence type="ECO:0000256" key="6">
    <source>
        <dbReference type="ARBA" id="ARBA00022741"/>
    </source>
</evidence>
<keyword evidence="6 17" id="KW-0547">Nucleotide-binding</keyword>
<dbReference type="PIRSF" id="PIRSF017184">
    <property type="entry name" value="Nnr"/>
    <property type="match status" value="1"/>
</dbReference>
<feature type="domain" description="YjeF C-terminal" evidence="20">
    <location>
        <begin position="213"/>
        <end position="465"/>
    </location>
</feature>
<dbReference type="Pfam" id="PF01256">
    <property type="entry name" value="Carb_kinase"/>
    <property type="match status" value="1"/>
</dbReference>
<evidence type="ECO:0000256" key="17">
    <source>
        <dbReference type="HAMAP-Rule" id="MF_01965"/>
    </source>
</evidence>
<dbReference type="Gene3D" id="3.40.50.10260">
    <property type="entry name" value="YjeF N-terminal domain"/>
    <property type="match status" value="1"/>
</dbReference>
<comment type="function">
    <text evidence="14 19">Bifunctional enzyme that catalyzes the epimerization of the S- and R-forms of NAD(P)HX and the dehydration of the S-form of NAD(P)HX at the expense of ADP, which is converted to AMP. This allows the repair of both epimers of NAD(P)HX, a damaged form of NAD(P)H that is a result of enzymatic or heat-dependent hydration.</text>
</comment>
<dbReference type="PROSITE" id="PS51385">
    <property type="entry name" value="YJEF_N"/>
    <property type="match status" value="1"/>
</dbReference>
<dbReference type="PANTHER" id="PTHR12592">
    <property type="entry name" value="ATP-DEPENDENT (S)-NAD(P)H-HYDRATE DEHYDRATASE FAMILY MEMBER"/>
    <property type="match status" value="1"/>
</dbReference>
<dbReference type="EC" id="4.2.1.136" evidence="19"/>
<gene>
    <name evidence="17" type="primary">nnrD</name>
    <name evidence="18" type="synonym">nnrE</name>
    <name evidence="22" type="ORF">POM99_11970</name>
</gene>
<evidence type="ECO:0000256" key="1">
    <source>
        <dbReference type="ARBA" id="ARBA00000013"/>
    </source>
</evidence>
<evidence type="ECO:0000256" key="12">
    <source>
        <dbReference type="ARBA" id="ARBA00023239"/>
    </source>
</evidence>
<evidence type="ECO:0000256" key="11">
    <source>
        <dbReference type="ARBA" id="ARBA00023235"/>
    </source>
</evidence>
<feature type="binding site" evidence="17">
    <location>
        <position position="246"/>
    </location>
    <ligand>
        <name>(6S)-NADPHX</name>
        <dbReference type="ChEBI" id="CHEBI:64076"/>
    </ligand>
</feature>
<evidence type="ECO:0000256" key="8">
    <source>
        <dbReference type="ARBA" id="ARBA00022857"/>
    </source>
</evidence>
<dbReference type="HAMAP" id="MF_01965">
    <property type="entry name" value="NADHX_dehydratase"/>
    <property type="match status" value="1"/>
</dbReference>
<feature type="binding site" evidence="17">
    <location>
        <position position="413"/>
    </location>
    <ligand>
        <name>(6S)-NADPHX</name>
        <dbReference type="ChEBI" id="CHEBI:64076"/>
    </ligand>
</feature>
<dbReference type="InterPro" id="IPR029056">
    <property type="entry name" value="Ribokinase-like"/>
</dbReference>
<comment type="catalytic activity">
    <reaction evidence="15 17 19">
        <text>(6S)-NADHX + ADP = AMP + phosphate + NADH + H(+)</text>
        <dbReference type="Rhea" id="RHEA:32223"/>
        <dbReference type="ChEBI" id="CHEBI:15378"/>
        <dbReference type="ChEBI" id="CHEBI:43474"/>
        <dbReference type="ChEBI" id="CHEBI:57945"/>
        <dbReference type="ChEBI" id="CHEBI:64074"/>
        <dbReference type="ChEBI" id="CHEBI:456215"/>
        <dbReference type="ChEBI" id="CHEBI:456216"/>
        <dbReference type="EC" id="4.2.1.136"/>
    </reaction>
</comment>
<keyword evidence="8 17" id="KW-0521">NADP</keyword>
<dbReference type="InterPro" id="IPR036652">
    <property type="entry name" value="YjeF_N_dom_sf"/>
</dbReference>
<evidence type="ECO:0000256" key="4">
    <source>
        <dbReference type="ARBA" id="ARBA00009524"/>
    </source>
</evidence>
<dbReference type="Gene3D" id="3.40.1190.20">
    <property type="match status" value="1"/>
</dbReference>
<reference evidence="22 23" key="1">
    <citation type="submission" date="2023-03" db="EMBL/GenBank/DDBJ databases">
        <title>Novosphingobium cyanobacteriorum sp. nov., isolated from a eutrophic reservoir during the Microcystis bloom period.</title>
        <authorList>
            <person name="Kang M."/>
            <person name="Le V."/>
            <person name="Ko S.-R."/>
            <person name="Lee S.-A."/>
            <person name="Ahn C.-Y."/>
        </authorList>
    </citation>
    <scope>NUCLEOTIDE SEQUENCE [LARGE SCALE GENOMIC DNA]</scope>
    <source>
        <strain evidence="22 23">HBC54</strain>
    </source>
</reference>
<dbReference type="InterPro" id="IPR000631">
    <property type="entry name" value="CARKD"/>
</dbReference>
<organism evidence="22 23">
    <name type="scientific">Novosphingobium cyanobacteriorum</name>
    <dbReference type="NCBI Taxonomy" id="3024215"/>
    <lineage>
        <taxon>Bacteria</taxon>
        <taxon>Pseudomonadati</taxon>
        <taxon>Pseudomonadota</taxon>
        <taxon>Alphaproteobacteria</taxon>
        <taxon>Sphingomonadales</taxon>
        <taxon>Sphingomonadaceae</taxon>
        <taxon>Novosphingobium</taxon>
    </lineage>
</organism>
<dbReference type="HAMAP" id="MF_01966">
    <property type="entry name" value="NADHX_epimerase"/>
    <property type="match status" value="1"/>
</dbReference>
<keyword evidence="12 17" id="KW-0456">Lyase</keyword>
<keyword evidence="11 18" id="KW-0413">Isomerase</keyword>
<comment type="catalytic activity">
    <reaction evidence="16 17 19">
        <text>(6S)-NADPHX + ADP = AMP + phosphate + NADPH + H(+)</text>
        <dbReference type="Rhea" id="RHEA:32235"/>
        <dbReference type="ChEBI" id="CHEBI:15378"/>
        <dbReference type="ChEBI" id="CHEBI:43474"/>
        <dbReference type="ChEBI" id="CHEBI:57783"/>
        <dbReference type="ChEBI" id="CHEBI:64076"/>
        <dbReference type="ChEBI" id="CHEBI:456215"/>
        <dbReference type="ChEBI" id="CHEBI:456216"/>
        <dbReference type="EC" id="4.2.1.136"/>
    </reaction>
</comment>
<proteinExistence type="inferred from homology"/>
<comment type="caution">
    <text evidence="18">Lacks conserved residue(s) required for the propagation of feature annotation.</text>
</comment>
<keyword evidence="23" id="KW-1185">Reference proteome</keyword>